<keyword evidence="1" id="KW-0812">Transmembrane</keyword>
<evidence type="ECO:0000313" key="2">
    <source>
        <dbReference type="EMBL" id="MBG0738447.1"/>
    </source>
</evidence>
<accession>A0A931G983</accession>
<gene>
    <name evidence="2" type="ORF">IV500_03265</name>
</gene>
<evidence type="ECO:0000256" key="1">
    <source>
        <dbReference type="SAM" id="Phobius"/>
    </source>
</evidence>
<keyword evidence="1" id="KW-0472">Membrane</keyword>
<dbReference type="Proteomes" id="UP000655366">
    <property type="component" value="Unassembled WGS sequence"/>
</dbReference>
<dbReference type="RefSeq" id="WP_196395378.1">
    <property type="nucleotide sequence ID" value="NZ_JADNYM010000003.1"/>
</dbReference>
<protein>
    <submittedName>
        <fullName evidence="2">Uncharacterized protein</fullName>
    </submittedName>
</protein>
<proteinExistence type="predicted"/>
<reference evidence="2 3" key="1">
    <citation type="submission" date="2020-11" db="EMBL/GenBank/DDBJ databases">
        <title>Arthrobacter antarcticus sp. nov., isolated from Antarctic Soil.</title>
        <authorList>
            <person name="Li J."/>
        </authorList>
    </citation>
    <scope>NUCLEOTIDE SEQUENCE [LARGE SCALE GENOMIC DNA]</scope>
    <source>
        <strain evidence="2 3">Z1-20</strain>
    </source>
</reference>
<dbReference type="EMBL" id="JADNYM010000003">
    <property type="protein sequence ID" value="MBG0738447.1"/>
    <property type="molecule type" value="Genomic_DNA"/>
</dbReference>
<name>A0A931G983_9MICC</name>
<organism evidence="2 3">
    <name type="scientific">Arthrobacter terrae</name>
    <dbReference type="NCBI Taxonomy" id="2935737"/>
    <lineage>
        <taxon>Bacteria</taxon>
        <taxon>Bacillati</taxon>
        <taxon>Actinomycetota</taxon>
        <taxon>Actinomycetes</taxon>
        <taxon>Micrococcales</taxon>
        <taxon>Micrococcaceae</taxon>
        <taxon>Arthrobacter</taxon>
    </lineage>
</organism>
<dbReference type="AlphaFoldDB" id="A0A931G983"/>
<feature type="transmembrane region" description="Helical" evidence="1">
    <location>
        <begin position="26"/>
        <end position="45"/>
    </location>
</feature>
<keyword evidence="1" id="KW-1133">Transmembrane helix</keyword>
<sequence length="52" mass="5641">MVGLILVLLVVWLVLAVLGFVIKGLVWLAVIGIILFVVTGVIGWVRRSALNK</sequence>
<keyword evidence="3" id="KW-1185">Reference proteome</keyword>
<comment type="caution">
    <text evidence="2">The sequence shown here is derived from an EMBL/GenBank/DDBJ whole genome shotgun (WGS) entry which is preliminary data.</text>
</comment>
<evidence type="ECO:0000313" key="3">
    <source>
        <dbReference type="Proteomes" id="UP000655366"/>
    </source>
</evidence>